<keyword evidence="2" id="KW-0812">Transmembrane</keyword>
<name>A0A3E1R9Z2_9BURK</name>
<keyword evidence="2" id="KW-1133">Transmembrane helix</keyword>
<dbReference type="GO" id="GO:0015627">
    <property type="term" value="C:type II protein secretion system complex"/>
    <property type="evidence" value="ECO:0007669"/>
    <property type="project" value="InterPro"/>
</dbReference>
<protein>
    <recommendedName>
        <fullName evidence="3">Type II secretion system protein GspB C-terminal domain-containing protein</fullName>
    </recommendedName>
</protein>
<feature type="region of interest" description="Disordered" evidence="1">
    <location>
        <begin position="125"/>
        <end position="157"/>
    </location>
</feature>
<dbReference type="RefSeq" id="WP_117178400.1">
    <property type="nucleotide sequence ID" value="NZ_QFZK01000009.1"/>
</dbReference>
<feature type="transmembrane region" description="Helical" evidence="2">
    <location>
        <begin position="43"/>
        <end position="63"/>
    </location>
</feature>
<organism evidence="4 5">
    <name type="scientific">Rhodoferax lacus</name>
    <dbReference type="NCBI Taxonomy" id="2184758"/>
    <lineage>
        <taxon>Bacteria</taxon>
        <taxon>Pseudomonadati</taxon>
        <taxon>Pseudomonadota</taxon>
        <taxon>Betaproteobacteria</taxon>
        <taxon>Burkholderiales</taxon>
        <taxon>Comamonadaceae</taxon>
        <taxon>Rhodoferax</taxon>
    </lineage>
</organism>
<proteinExistence type="predicted"/>
<feature type="compositionally biased region" description="Pro residues" evidence="1">
    <location>
        <begin position="127"/>
        <end position="138"/>
    </location>
</feature>
<evidence type="ECO:0000256" key="1">
    <source>
        <dbReference type="SAM" id="MobiDB-lite"/>
    </source>
</evidence>
<dbReference type="AlphaFoldDB" id="A0A3E1R9Z2"/>
<evidence type="ECO:0000313" key="4">
    <source>
        <dbReference type="EMBL" id="RFO96188.1"/>
    </source>
</evidence>
<dbReference type="EMBL" id="QFZK01000009">
    <property type="protein sequence ID" value="RFO96188.1"/>
    <property type="molecule type" value="Genomic_DNA"/>
</dbReference>
<comment type="caution">
    <text evidence="4">The sequence shown here is derived from an EMBL/GenBank/DDBJ whole genome shotgun (WGS) entry which is preliminary data.</text>
</comment>
<dbReference type="Proteomes" id="UP000260665">
    <property type="component" value="Unassembled WGS sequence"/>
</dbReference>
<dbReference type="Pfam" id="PF16537">
    <property type="entry name" value="T2SSB"/>
    <property type="match status" value="1"/>
</dbReference>
<sequence>MSYILDALKRAESERESGAVPGLHSAQASSSIYIAYGSRYRPWWLAMLALLLAVLLGLGWQVWRTPSGDTVPPTTSAVPATPSLATSEATVSAAPVAPVAKAAAAVPAKPLLPAAAAPSAPATASVPVPPKAAVPTPTPALAASGPAPAPTAASGAIPPLGDLPDAVRRQIPALAISGALYSESPPEWTLIINDQVVSKGQQVAPGLLLEDISANSAVFLFKGQRFRVDR</sequence>
<evidence type="ECO:0000256" key="2">
    <source>
        <dbReference type="SAM" id="Phobius"/>
    </source>
</evidence>
<dbReference type="InterPro" id="IPR032389">
    <property type="entry name" value="GspB_C"/>
</dbReference>
<keyword evidence="2" id="KW-0472">Membrane</keyword>
<reference evidence="4 5" key="1">
    <citation type="submission" date="2018-05" db="EMBL/GenBank/DDBJ databases">
        <title>Rhodoferax soyangensis sp.nov., isolated from an oligotrophic freshwater lake.</title>
        <authorList>
            <person name="Park M."/>
        </authorList>
    </citation>
    <scope>NUCLEOTIDE SEQUENCE [LARGE SCALE GENOMIC DNA]</scope>
    <source>
        <strain evidence="4 5">IMCC26218</strain>
    </source>
</reference>
<feature type="compositionally biased region" description="Low complexity" evidence="1">
    <location>
        <begin position="139"/>
        <end position="157"/>
    </location>
</feature>
<gene>
    <name evidence="4" type="ORF">DIC66_14385</name>
</gene>
<dbReference type="OrthoDB" id="5432325at2"/>
<accession>A0A3E1R9Z2</accession>
<keyword evidence="5" id="KW-1185">Reference proteome</keyword>
<feature type="domain" description="Type II secretion system protein GspB C-terminal" evidence="3">
    <location>
        <begin position="171"/>
        <end position="229"/>
    </location>
</feature>
<evidence type="ECO:0000313" key="5">
    <source>
        <dbReference type="Proteomes" id="UP000260665"/>
    </source>
</evidence>
<evidence type="ECO:0000259" key="3">
    <source>
        <dbReference type="Pfam" id="PF16537"/>
    </source>
</evidence>